<dbReference type="InterPro" id="IPR046825">
    <property type="entry name" value="PDH_C"/>
</dbReference>
<comment type="caution">
    <text evidence="12">The sequence shown here is derived from an EMBL/GenBank/DDBJ whole genome shotgun (WGS) entry which is preliminary data.</text>
</comment>
<evidence type="ECO:0000256" key="7">
    <source>
        <dbReference type="ARBA" id="ARBA00023002"/>
    </source>
</evidence>
<organism evidence="12 13">
    <name type="scientific">Calderihabitans maritimus</name>
    <dbReference type="NCBI Taxonomy" id="1246530"/>
    <lineage>
        <taxon>Bacteria</taxon>
        <taxon>Bacillati</taxon>
        <taxon>Bacillota</taxon>
        <taxon>Clostridia</taxon>
        <taxon>Neomoorellales</taxon>
        <taxon>Calderihabitantaceae</taxon>
        <taxon>Calderihabitans</taxon>
    </lineage>
</organism>
<dbReference type="InterPro" id="IPR036291">
    <property type="entry name" value="NAD(P)-bd_dom_sf"/>
</dbReference>
<feature type="non-terminal residue" evidence="12">
    <location>
        <position position="283"/>
    </location>
</feature>
<accession>A0A1Z5HN78</accession>
<dbReference type="InterPro" id="IPR003099">
    <property type="entry name" value="Prephen_DH"/>
</dbReference>
<evidence type="ECO:0000256" key="1">
    <source>
        <dbReference type="ARBA" id="ARBA00005067"/>
    </source>
</evidence>
<dbReference type="OrthoDB" id="9802008at2"/>
<dbReference type="GO" id="GO:0004665">
    <property type="term" value="F:prephenate dehydrogenase (NADP+) activity"/>
    <property type="evidence" value="ECO:0007669"/>
    <property type="project" value="InterPro"/>
</dbReference>
<proteinExistence type="inferred from homology"/>
<protein>
    <recommendedName>
        <fullName evidence="4">Prephenate dehydrogenase</fullName>
        <ecNumber evidence="3">1.3.1.12</ecNumber>
    </recommendedName>
</protein>
<evidence type="ECO:0000256" key="8">
    <source>
        <dbReference type="ARBA" id="ARBA00023027"/>
    </source>
</evidence>
<evidence type="ECO:0000256" key="6">
    <source>
        <dbReference type="ARBA" id="ARBA00022605"/>
    </source>
</evidence>
<dbReference type="InterPro" id="IPR046826">
    <property type="entry name" value="PDH_N"/>
</dbReference>
<evidence type="ECO:0000256" key="9">
    <source>
        <dbReference type="ARBA" id="ARBA00023141"/>
    </source>
</evidence>
<dbReference type="InterPro" id="IPR050812">
    <property type="entry name" value="Preph/Arog_dehydrog"/>
</dbReference>
<dbReference type="Gene3D" id="1.10.3660.10">
    <property type="entry name" value="6-phosphogluconate dehydrogenase C-terminal like domain"/>
    <property type="match status" value="1"/>
</dbReference>
<reference evidence="13" key="1">
    <citation type="journal article" date="2017" name="Appl. Environ. Microbiol.">
        <title>Genomic analysis of Calderihabitans maritimus KKC1, a thermophilic hydrogenogenic carboxydotrophic bacterium isolated from marine sediment.</title>
        <authorList>
            <person name="Omae K."/>
            <person name="Yoneda Y."/>
            <person name="Fukuyama Y."/>
            <person name="Yoshida T."/>
            <person name="Sako Y."/>
        </authorList>
    </citation>
    <scope>NUCLEOTIDE SEQUENCE [LARGE SCALE GENOMIC DNA]</scope>
    <source>
        <strain evidence="13">KKC1</strain>
    </source>
</reference>
<gene>
    <name evidence="12" type="ORF">KKC1_01440</name>
</gene>
<sequence>MKRVEKVAIVGLGLIGGSLGMAFTQGNVVEQVVGIDRDRNSLELGLATQSIHHGTQDLEQGVRGADLVILAVPLGQIVPVAREIKPFLAPGSIVTDVGSTKVDIVKNLEELFYPQIHYVGGHPMAGSERAGIEAADRYLFENAVYLLTPTERTDRQALEIVTALIEKTGARVKTVSPEEHDLIVAAVSHLPHVIAAALVNTVGGLADEYPDILTLAAGGFRDTTRIAGSNPELWRDICLANAEKIIKMIRHFRHWLDQFEAVMAAGDKDTLTGIFRQAQEIRS</sequence>
<dbReference type="GO" id="GO:0006571">
    <property type="term" value="P:tyrosine biosynthetic process"/>
    <property type="evidence" value="ECO:0007669"/>
    <property type="project" value="UniProtKB-KW"/>
</dbReference>
<dbReference type="Proteomes" id="UP000197032">
    <property type="component" value="Unassembled WGS sequence"/>
</dbReference>
<dbReference type="GO" id="GO:0008977">
    <property type="term" value="F:prephenate dehydrogenase (NAD+) activity"/>
    <property type="evidence" value="ECO:0007669"/>
    <property type="project" value="UniProtKB-EC"/>
</dbReference>
<dbReference type="PANTHER" id="PTHR21363:SF0">
    <property type="entry name" value="PREPHENATE DEHYDROGENASE [NADP(+)]"/>
    <property type="match status" value="1"/>
</dbReference>
<dbReference type="SUPFAM" id="SSF48179">
    <property type="entry name" value="6-phosphogluconate dehydrogenase C-terminal domain-like"/>
    <property type="match status" value="1"/>
</dbReference>
<dbReference type="PANTHER" id="PTHR21363">
    <property type="entry name" value="PREPHENATE DEHYDROGENASE"/>
    <property type="match status" value="1"/>
</dbReference>
<dbReference type="Gene3D" id="3.40.50.720">
    <property type="entry name" value="NAD(P)-binding Rossmann-like Domain"/>
    <property type="match status" value="1"/>
</dbReference>
<keyword evidence="8" id="KW-0520">NAD</keyword>
<dbReference type="RefSeq" id="WP_088552586.1">
    <property type="nucleotide sequence ID" value="NZ_BDGJ01000003.1"/>
</dbReference>
<keyword evidence="7" id="KW-0560">Oxidoreductase</keyword>
<dbReference type="FunFam" id="1.10.3660.10:FF:000003">
    <property type="entry name" value="Prephenate dehydrogenase"/>
    <property type="match status" value="1"/>
</dbReference>
<dbReference type="InterPro" id="IPR008927">
    <property type="entry name" value="6-PGluconate_DH-like_C_sf"/>
</dbReference>
<keyword evidence="9" id="KW-0057">Aromatic amino acid biosynthesis</keyword>
<name>A0A1Z5HN78_9FIRM</name>
<keyword evidence="5" id="KW-0827">Tyrosine biosynthesis</keyword>
<dbReference type="GO" id="GO:0070403">
    <property type="term" value="F:NAD+ binding"/>
    <property type="evidence" value="ECO:0007669"/>
    <property type="project" value="InterPro"/>
</dbReference>
<evidence type="ECO:0000256" key="2">
    <source>
        <dbReference type="ARBA" id="ARBA00007964"/>
    </source>
</evidence>
<evidence type="ECO:0000313" key="12">
    <source>
        <dbReference type="EMBL" id="GAW90982.1"/>
    </source>
</evidence>
<evidence type="ECO:0000256" key="3">
    <source>
        <dbReference type="ARBA" id="ARBA00012068"/>
    </source>
</evidence>
<evidence type="ECO:0000256" key="10">
    <source>
        <dbReference type="ARBA" id="ARBA00049260"/>
    </source>
</evidence>
<feature type="domain" description="Prephenate/arogenate dehydrogenase" evidence="11">
    <location>
        <begin position="5"/>
        <end position="283"/>
    </location>
</feature>
<keyword evidence="6" id="KW-0028">Amino-acid biosynthesis</keyword>
<dbReference type="AlphaFoldDB" id="A0A1Z5HN78"/>
<comment type="similarity">
    <text evidence="2">Belongs to the prephenate/arogenate dehydrogenase family.</text>
</comment>
<dbReference type="EC" id="1.3.1.12" evidence="3"/>
<comment type="pathway">
    <text evidence="1">Amino-acid biosynthesis; L-tyrosine biosynthesis; (4-hydroxyphenyl)pyruvate from prephenate (NAD(+) route): step 1/1.</text>
</comment>
<evidence type="ECO:0000256" key="4">
    <source>
        <dbReference type="ARBA" id="ARBA00016891"/>
    </source>
</evidence>
<dbReference type="PROSITE" id="PS51176">
    <property type="entry name" value="PDH_ADH"/>
    <property type="match status" value="1"/>
</dbReference>
<keyword evidence="13" id="KW-1185">Reference proteome</keyword>
<dbReference type="FunFam" id="3.40.50.720:FF:000208">
    <property type="entry name" value="Prephenate dehydrogenase"/>
    <property type="match status" value="1"/>
</dbReference>
<evidence type="ECO:0000259" key="11">
    <source>
        <dbReference type="PROSITE" id="PS51176"/>
    </source>
</evidence>
<comment type="catalytic activity">
    <reaction evidence="10">
        <text>prephenate + NAD(+) = 3-(4-hydroxyphenyl)pyruvate + CO2 + NADH</text>
        <dbReference type="Rhea" id="RHEA:13869"/>
        <dbReference type="ChEBI" id="CHEBI:16526"/>
        <dbReference type="ChEBI" id="CHEBI:29934"/>
        <dbReference type="ChEBI" id="CHEBI:36242"/>
        <dbReference type="ChEBI" id="CHEBI:57540"/>
        <dbReference type="ChEBI" id="CHEBI:57945"/>
        <dbReference type="EC" id="1.3.1.12"/>
    </reaction>
</comment>
<evidence type="ECO:0000313" key="13">
    <source>
        <dbReference type="Proteomes" id="UP000197032"/>
    </source>
</evidence>
<dbReference type="EMBL" id="BDGJ01000003">
    <property type="protein sequence ID" value="GAW90982.1"/>
    <property type="molecule type" value="Genomic_DNA"/>
</dbReference>
<evidence type="ECO:0000256" key="5">
    <source>
        <dbReference type="ARBA" id="ARBA00022498"/>
    </source>
</evidence>
<dbReference type="Pfam" id="PF20463">
    <property type="entry name" value="PDH_C"/>
    <property type="match status" value="1"/>
</dbReference>
<dbReference type="Pfam" id="PF02153">
    <property type="entry name" value="PDH_N"/>
    <property type="match status" value="1"/>
</dbReference>
<dbReference type="SUPFAM" id="SSF51735">
    <property type="entry name" value="NAD(P)-binding Rossmann-fold domains"/>
    <property type="match status" value="1"/>
</dbReference>